<keyword evidence="3" id="KW-0276">Fatty acid metabolism</keyword>
<dbReference type="CDD" id="cd06558">
    <property type="entry name" value="crotonase-like"/>
    <property type="match status" value="1"/>
</dbReference>
<accession>Q8FRT4</accession>
<keyword evidence="8" id="KW-1185">Reference proteome</keyword>
<dbReference type="GO" id="GO:0006635">
    <property type="term" value="P:fatty acid beta-oxidation"/>
    <property type="evidence" value="ECO:0007669"/>
    <property type="project" value="TreeGrafter"/>
</dbReference>
<dbReference type="SUPFAM" id="SSF52096">
    <property type="entry name" value="ClpP/crotonase"/>
    <property type="match status" value="1"/>
</dbReference>
<dbReference type="HOGENOM" id="CLU_009834_7_6_11"/>
<evidence type="ECO:0000256" key="4">
    <source>
        <dbReference type="ARBA" id="ARBA00023709"/>
    </source>
</evidence>
<evidence type="ECO:0008006" key="9">
    <source>
        <dbReference type="Google" id="ProtNLM"/>
    </source>
</evidence>
<dbReference type="InterPro" id="IPR029045">
    <property type="entry name" value="ClpP/crotonase-like_dom_sf"/>
</dbReference>
<sequence length="266" mass="28440">MTTSMTSDTTTTALNGDFNALTLTETDTYLLVEITRPEVRNAIDETMVSELHEVCSYLELNPKILIITGCEANGKGIFVSGADIGQMRDRRRDDALRGINNMLFHRIAQLPAPVIAAVDGYALGGGMELALAADFRLATPGAKFGQPEAGLGIIAAAGGLWRLKALIGEAVAKEILLAGKILDGNEALAVHLVTEVHKPAELLDAALALAGRIAKLDPLAVRISKQVMAMPAGAHPQVDNIAQAILFESEAKFDRMQAFLDRKKNK</sequence>
<dbReference type="STRING" id="196164.gene:10741076"/>
<comment type="function">
    <text evidence="1">Could possibly oxidize fatty acids using specific components.</text>
</comment>
<evidence type="ECO:0000256" key="3">
    <source>
        <dbReference type="ARBA" id="ARBA00022832"/>
    </source>
</evidence>
<dbReference type="GO" id="GO:0004300">
    <property type="term" value="F:enoyl-CoA hydratase activity"/>
    <property type="evidence" value="ECO:0007669"/>
    <property type="project" value="UniProtKB-EC"/>
</dbReference>
<dbReference type="Gene3D" id="3.90.226.10">
    <property type="entry name" value="2-enoyl-CoA Hydratase, Chain A, domain 1"/>
    <property type="match status" value="1"/>
</dbReference>
<evidence type="ECO:0000313" key="8">
    <source>
        <dbReference type="Proteomes" id="UP000001409"/>
    </source>
</evidence>
<dbReference type="eggNOG" id="COG1024">
    <property type="taxonomic scope" value="Bacteria"/>
</dbReference>
<comment type="catalytic activity">
    <reaction evidence="4">
        <text>a (3S)-3-hydroxyacyl-CoA = a (2E)-enoyl-CoA + H2O</text>
        <dbReference type="Rhea" id="RHEA:16105"/>
        <dbReference type="ChEBI" id="CHEBI:15377"/>
        <dbReference type="ChEBI" id="CHEBI:57318"/>
        <dbReference type="ChEBI" id="CHEBI:58856"/>
        <dbReference type="EC" id="4.2.1.17"/>
    </reaction>
</comment>
<dbReference type="OrthoDB" id="5174409at2"/>
<name>Q8FRT4_COREF</name>
<evidence type="ECO:0000256" key="1">
    <source>
        <dbReference type="ARBA" id="ARBA00002994"/>
    </source>
</evidence>
<dbReference type="Pfam" id="PF00378">
    <property type="entry name" value="ECH_1"/>
    <property type="match status" value="1"/>
</dbReference>
<dbReference type="InterPro" id="IPR001753">
    <property type="entry name" value="Enoyl-CoA_hydra/iso"/>
</dbReference>
<dbReference type="RefSeq" id="WP_006769647.1">
    <property type="nucleotide sequence ID" value="NC_004369.1"/>
</dbReference>
<dbReference type="PANTHER" id="PTHR11941">
    <property type="entry name" value="ENOYL-COA HYDRATASE-RELATED"/>
    <property type="match status" value="1"/>
</dbReference>
<accession>C8NM30</accession>
<dbReference type="AlphaFoldDB" id="Q8FRT4"/>
<dbReference type="PROSITE" id="PS00166">
    <property type="entry name" value="ENOYL_COA_HYDRATASE"/>
    <property type="match status" value="1"/>
</dbReference>
<protein>
    <recommendedName>
        <fullName evidence="9">Enoyl-CoA hydratase</fullName>
    </recommendedName>
</protein>
<comment type="catalytic activity">
    <reaction evidence="5">
        <text>a 4-saturated-(3S)-3-hydroxyacyl-CoA = a (3E)-enoyl-CoA + H2O</text>
        <dbReference type="Rhea" id="RHEA:20724"/>
        <dbReference type="ChEBI" id="CHEBI:15377"/>
        <dbReference type="ChEBI" id="CHEBI:58521"/>
        <dbReference type="ChEBI" id="CHEBI:137480"/>
        <dbReference type="EC" id="4.2.1.17"/>
    </reaction>
</comment>
<evidence type="ECO:0000256" key="5">
    <source>
        <dbReference type="ARBA" id="ARBA00023717"/>
    </source>
</evidence>
<dbReference type="KEGG" id="cef:CE0674"/>
<reference evidence="7 8" key="1">
    <citation type="journal article" date="2003" name="Genome Res.">
        <title>Comparative complete genome sequence analysis of the amino acid replacements responsible for the thermostability of Corynebacterium efficiens.</title>
        <authorList>
            <person name="Nishio Y."/>
            <person name="Nakamura Y."/>
            <person name="Kawarabayasi Y."/>
            <person name="Usuda Y."/>
            <person name="Kimura E."/>
            <person name="Sugimoto S."/>
            <person name="Matsui K."/>
            <person name="Yamagishi A."/>
            <person name="Kikuchi H."/>
            <person name="Ikeo K."/>
            <person name="Gojobori T."/>
        </authorList>
    </citation>
    <scope>NUCLEOTIDE SEQUENCE [LARGE SCALE GENOMIC DNA]</scope>
    <source>
        <strain evidence="8">DSM 44549 / YS-314 / AJ 12310 / JCM 11189 / NBRC 100395</strain>
    </source>
</reference>
<organism evidence="7 8">
    <name type="scientific">Corynebacterium efficiens (strain DSM 44549 / YS-314 / AJ 12310 / JCM 11189 / NBRC 100395)</name>
    <dbReference type="NCBI Taxonomy" id="196164"/>
    <lineage>
        <taxon>Bacteria</taxon>
        <taxon>Bacillati</taxon>
        <taxon>Actinomycetota</taxon>
        <taxon>Actinomycetes</taxon>
        <taxon>Mycobacteriales</taxon>
        <taxon>Corynebacteriaceae</taxon>
        <taxon>Corynebacterium</taxon>
    </lineage>
</organism>
<dbReference type="EMBL" id="BA000035">
    <property type="protein sequence ID" value="BAC17484.1"/>
    <property type="molecule type" value="Genomic_DNA"/>
</dbReference>
<dbReference type="Proteomes" id="UP000001409">
    <property type="component" value="Chromosome"/>
</dbReference>
<keyword evidence="3" id="KW-0443">Lipid metabolism</keyword>
<proteinExistence type="inferred from homology"/>
<evidence type="ECO:0000313" key="7">
    <source>
        <dbReference type="EMBL" id="BAC17484.1"/>
    </source>
</evidence>
<evidence type="ECO:0000256" key="2">
    <source>
        <dbReference type="ARBA" id="ARBA00005254"/>
    </source>
</evidence>
<evidence type="ECO:0000256" key="6">
    <source>
        <dbReference type="RuleBase" id="RU003707"/>
    </source>
</evidence>
<comment type="similarity">
    <text evidence="2 6">Belongs to the enoyl-CoA hydratase/isomerase family.</text>
</comment>
<dbReference type="PANTHER" id="PTHR11941:SF54">
    <property type="entry name" value="ENOYL-COA HYDRATASE, MITOCHONDRIAL"/>
    <property type="match status" value="1"/>
</dbReference>
<dbReference type="InterPro" id="IPR018376">
    <property type="entry name" value="Enoyl-CoA_hyd/isom_CS"/>
</dbReference>